<dbReference type="OrthoDB" id="1600564at2759"/>
<protein>
    <submittedName>
        <fullName evidence="2">Uncharacterized protein</fullName>
    </submittedName>
</protein>
<comment type="caution">
    <text evidence="2">The sequence shown here is derived from an EMBL/GenBank/DDBJ whole genome shotgun (WGS) entry which is preliminary data.</text>
</comment>
<dbReference type="EMBL" id="CM035436">
    <property type="protein sequence ID" value="KAH7289120.1"/>
    <property type="molecule type" value="Genomic_DNA"/>
</dbReference>
<keyword evidence="1" id="KW-0812">Transmembrane</keyword>
<keyword evidence="1" id="KW-0472">Membrane</keyword>
<gene>
    <name evidence="2" type="ORF">KP509_31G059000</name>
</gene>
<evidence type="ECO:0000313" key="2">
    <source>
        <dbReference type="EMBL" id="KAH7289120.1"/>
    </source>
</evidence>
<keyword evidence="1" id="KW-1133">Transmembrane helix</keyword>
<accession>A0A8T2QZQ4</accession>
<organism evidence="2 3">
    <name type="scientific">Ceratopteris richardii</name>
    <name type="common">Triangle waterfern</name>
    <dbReference type="NCBI Taxonomy" id="49495"/>
    <lineage>
        <taxon>Eukaryota</taxon>
        <taxon>Viridiplantae</taxon>
        <taxon>Streptophyta</taxon>
        <taxon>Embryophyta</taxon>
        <taxon>Tracheophyta</taxon>
        <taxon>Polypodiopsida</taxon>
        <taxon>Polypodiidae</taxon>
        <taxon>Polypodiales</taxon>
        <taxon>Pteridineae</taxon>
        <taxon>Pteridaceae</taxon>
        <taxon>Parkerioideae</taxon>
        <taxon>Ceratopteris</taxon>
    </lineage>
</organism>
<reference evidence="2" key="1">
    <citation type="submission" date="2021-08" db="EMBL/GenBank/DDBJ databases">
        <title>WGS assembly of Ceratopteris richardii.</title>
        <authorList>
            <person name="Marchant D.B."/>
            <person name="Chen G."/>
            <person name="Jenkins J."/>
            <person name="Shu S."/>
            <person name="Leebens-Mack J."/>
            <person name="Grimwood J."/>
            <person name="Schmutz J."/>
            <person name="Soltis P."/>
            <person name="Soltis D."/>
            <person name="Chen Z.-H."/>
        </authorList>
    </citation>
    <scope>NUCLEOTIDE SEQUENCE</scope>
    <source>
        <strain evidence="2">Whitten #5841</strain>
        <tissue evidence="2">Leaf</tissue>
    </source>
</reference>
<dbReference type="Proteomes" id="UP000825935">
    <property type="component" value="Chromosome 31"/>
</dbReference>
<evidence type="ECO:0000256" key="1">
    <source>
        <dbReference type="SAM" id="Phobius"/>
    </source>
</evidence>
<keyword evidence="3" id="KW-1185">Reference proteome</keyword>
<dbReference type="AlphaFoldDB" id="A0A8T2QZQ4"/>
<evidence type="ECO:0000313" key="3">
    <source>
        <dbReference type="Proteomes" id="UP000825935"/>
    </source>
</evidence>
<feature type="transmembrane region" description="Helical" evidence="1">
    <location>
        <begin position="52"/>
        <end position="75"/>
    </location>
</feature>
<sequence length="80" mass="9009">MVDVGENAVAQPFSSASDFPSYGVDYFGKPAGRFSNGRLVIDFICKSFFADLFLMAPLSFLHLVHIHIRCFCIFLSRRNT</sequence>
<proteinExistence type="predicted"/>
<name>A0A8T2QZQ4_CERRI</name>